<dbReference type="OrthoDB" id="2271904at2759"/>
<evidence type="ECO:0000256" key="1">
    <source>
        <dbReference type="SAM" id="MobiDB-lite"/>
    </source>
</evidence>
<evidence type="ECO:0000313" key="3">
    <source>
        <dbReference type="Proteomes" id="UP000014254"/>
    </source>
</evidence>
<gene>
    <name evidence="2" type="ORF">HMPREF1544_09588</name>
</gene>
<organism evidence="2 3">
    <name type="scientific">Mucor circinelloides f. circinelloides (strain 1006PhL)</name>
    <name type="common">Mucormycosis agent</name>
    <name type="synonym">Calyptromyces circinelloides</name>
    <dbReference type="NCBI Taxonomy" id="1220926"/>
    <lineage>
        <taxon>Eukaryota</taxon>
        <taxon>Fungi</taxon>
        <taxon>Fungi incertae sedis</taxon>
        <taxon>Mucoromycota</taxon>
        <taxon>Mucoromycotina</taxon>
        <taxon>Mucoromycetes</taxon>
        <taxon>Mucorales</taxon>
        <taxon>Mucorineae</taxon>
        <taxon>Mucoraceae</taxon>
        <taxon>Mucor</taxon>
    </lineage>
</organism>
<dbReference type="eggNOG" id="ENOG502RY5K">
    <property type="taxonomic scope" value="Eukaryota"/>
</dbReference>
<feature type="compositionally biased region" description="Low complexity" evidence="1">
    <location>
        <begin position="724"/>
        <end position="754"/>
    </location>
</feature>
<evidence type="ECO:0000313" key="2">
    <source>
        <dbReference type="EMBL" id="EPB83672.1"/>
    </source>
</evidence>
<reference evidence="3" key="1">
    <citation type="submission" date="2013-05" db="EMBL/GenBank/DDBJ databases">
        <title>The Genome sequence of Mucor circinelloides f. circinelloides 1006PhL.</title>
        <authorList>
            <consortium name="The Broad Institute Genomics Platform"/>
            <person name="Cuomo C."/>
            <person name="Earl A."/>
            <person name="Findley K."/>
            <person name="Lee S.C."/>
            <person name="Walker B."/>
            <person name="Young S."/>
            <person name="Zeng Q."/>
            <person name="Gargeya S."/>
            <person name="Fitzgerald M."/>
            <person name="Haas B."/>
            <person name="Abouelleil A."/>
            <person name="Allen A.W."/>
            <person name="Alvarado L."/>
            <person name="Arachchi H.M."/>
            <person name="Berlin A.M."/>
            <person name="Chapman S.B."/>
            <person name="Gainer-Dewar J."/>
            <person name="Goldberg J."/>
            <person name="Griggs A."/>
            <person name="Gujja S."/>
            <person name="Hansen M."/>
            <person name="Howarth C."/>
            <person name="Imamovic A."/>
            <person name="Ireland A."/>
            <person name="Larimer J."/>
            <person name="McCowan C."/>
            <person name="Murphy C."/>
            <person name="Pearson M."/>
            <person name="Poon T.W."/>
            <person name="Priest M."/>
            <person name="Roberts A."/>
            <person name="Saif S."/>
            <person name="Shea T."/>
            <person name="Sisk P."/>
            <person name="Sykes S."/>
            <person name="Wortman J."/>
            <person name="Nusbaum C."/>
            <person name="Birren B."/>
        </authorList>
    </citation>
    <scope>NUCLEOTIDE SEQUENCE [LARGE SCALE GENOMIC DNA]</scope>
    <source>
        <strain evidence="3">1006PhL</strain>
    </source>
</reference>
<dbReference type="VEuPathDB" id="FungiDB:HMPREF1544_09588"/>
<protein>
    <submittedName>
        <fullName evidence="2">Uncharacterized protein</fullName>
    </submittedName>
</protein>
<feature type="compositionally biased region" description="Polar residues" evidence="1">
    <location>
        <begin position="755"/>
        <end position="769"/>
    </location>
</feature>
<proteinExistence type="predicted"/>
<dbReference type="InParanoid" id="S2J608"/>
<feature type="compositionally biased region" description="Low complexity" evidence="1">
    <location>
        <begin position="770"/>
        <end position="793"/>
    </location>
</feature>
<dbReference type="STRING" id="1220926.S2J608"/>
<feature type="region of interest" description="Disordered" evidence="1">
    <location>
        <begin position="724"/>
        <end position="793"/>
    </location>
</feature>
<name>S2J608_MUCC1</name>
<accession>S2J608</accession>
<sequence>MTDSLRSPNGISTDPTYDKQCIIPSTNAISNFQVAINRKVTLGSHHSSFGPFWALDSIAATGYTVNSRKELNCTKLPVTIQDAGLAALGSTLPTGIAVLGQVFVRSTLAGSVTANSVFFADPYCTYQGIDYTTHTGYYNEIRIQMYARFAPVSPELLLDASGKVSIIKPKTSAYYLMKFQGCSETSCQVNDPNVDSVADSILFGKTPWNGPVNSQYPTDGIVVFMIHVTGTTLTLTGGRLSAGIQPCRAIWYFVKIDPLTGIQPTIFSSPWTLNRQTSDYLAGTVIAPDATIVDSSTAAFAGKLLGFSYSWDSIDEGTDILDFAAVGDICDYSNTCYPPSNYTLPAYTPTTKTITSTTSSIVVTQTAYQTITVQFTSTRTAGISTAVTLLTVPFTVTSTKTIPSTAKTTTYSLIEKTIVSSTTTTAYDPTYTTATLTTTTTSTSTSIEPTTATFIQTNVKTKLLNFYEVITLIITDLTSTTTTTTATTATSTVLGDQTVTMCNSRECTGDETGDYTVTLCGSTACEATGGNTEKHTFTMCGTASCTSAQQPSATITMCGTSECPITMCGTSICDPTESGDFTLPMCNGAPCDSTSHHSVSVCGSTRCSEGELPSETLTYCGTTECPITMCGTAICDPTESGDFTLAMCNDAPCDSTTVHTVTVCGKTKCSSGEVPSETFTLCGTELCPVDLNNTDDRSGSKTNGIIVTLPSFIPSATVDVTVTDSVDSGSDSSASSISPGVNSDSDFSSDTSNNPIEESSDSLNTAISGESNTNSDDASNSESNSSSNSNDAISDSILDESSAVRSIGSQSISSTSDVETCVGVDCPTSITMCGTSICSPGETNGNFILTMCRQRPCGNGGLYTVTICPDNSVCSDEGGQIYTMCGTGICPEPPVFTTIAPFWWHHHDHHHRSHTNFENTEHYHQVHGDRIFPWTEGINVDWINWDTTTTST</sequence>
<dbReference type="AlphaFoldDB" id="S2J608"/>
<dbReference type="EMBL" id="KE124063">
    <property type="protein sequence ID" value="EPB83672.1"/>
    <property type="molecule type" value="Genomic_DNA"/>
</dbReference>
<keyword evidence="3" id="KW-1185">Reference proteome</keyword>
<dbReference type="Proteomes" id="UP000014254">
    <property type="component" value="Unassembled WGS sequence"/>
</dbReference>